<sequence length="150" mass="17513">MANTLYDRDFYAWTMQTVKALREKAFDKVDIEHLVEEVESMGKSDFRELKSRLIVLIAHLLKWEYQESQRSTSWQGTIREQRNSIEDVLEDSPSLYRLLEGLMTEDKLYARAVNLTALETGIAKKAFPEHCPYTVAQLLNHDFLPTDDLE</sequence>
<dbReference type="RefSeq" id="WP_117003706.1">
    <property type="nucleotide sequence ID" value="NZ_BMJS01000037.1"/>
</dbReference>
<keyword evidence="2" id="KW-1185">Reference proteome</keyword>
<evidence type="ECO:0008006" key="3">
    <source>
        <dbReference type="Google" id="ProtNLM"/>
    </source>
</evidence>
<dbReference type="PANTHER" id="PTHR34235">
    <property type="entry name" value="SLR1203 PROTEIN-RELATED"/>
    <property type="match status" value="1"/>
</dbReference>
<dbReference type="AlphaFoldDB" id="A0A8J2Z6E6"/>
<comment type="caution">
    <text evidence="1">The sequence shown here is derived from an EMBL/GenBank/DDBJ whole genome shotgun (WGS) entry which is preliminary data.</text>
</comment>
<proteinExistence type="predicted"/>
<dbReference type="Proteomes" id="UP000636949">
    <property type="component" value="Unassembled WGS sequence"/>
</dbReference>
<evidence type="ECO:0000313" key="1">
    <source>
        <dbReference type="EMBL" id="GGG05759.1"/>
    </source>
</evidence>
<accession>A0A8J2Z6E6</accession>
<dbReference type="OrthoDB" id="5766125at2"/>
<name>A0A8J2Z6E6_9GAMM</name>
<reference evidence="1" key="2">
    <citation type="submission" date="2020-09" db="EMBL/GenBank/DDBJ databases">
        <authorList>
            <person name="Sun Q."/>
            <person name="Zhou Y."/>
        </authorList>
    </citation>
    <scope>NUCLEOTIDE SEQUENCE</scope>
    <source>
        <strain evidence="1">CGMCC 1.15758</strain>
    </source>
</reference>
<protein>
    <recommendedName>
        <fullName evidence="3">DUF29 domain-containing protein</fullName>
    </recommendedName>
</protein>
<dbReference type="Gene3D" id="1.20.1220.20">
    <property type="entry name" value="Uncharcterised protein PF01724"/>
    <property type="match status" value="1"/>
</dbReference>
<dbReference type="InterPro" id="IPR002636">
    <property type="entry name" value="DUF29"/>
</dbReference>
<organism evidence="1 2">
    <name type="scientific">Cysteiniphilum litorale</name>
    <dbReference type="NCBI Taxonomy" id="2056700"/>
    <lineage>
        <taxon>Bacteria</taxon>
        <taxon>Pseudomonadati</taxon>
        <taxon>Pseudomonadota</taxon>
        <taxon>Gammaproteobacteria</taxon>
        <taxon>Thiotrichales</taxon>
        <taxon>Fastidiosibacteraceae</taxon>
        <taxon>Cysteiniphilum</taxon>
    </lineage>
</organism>
<reference evidence="1" key="1">
    <citation type="journal article" date="2014" name="Int. J. Syst. Evol. Microbiol.">
        <title>Complete genome sequence of Corynebacterium casei LMG S-19264T (=DSM 44701T), isolated from a smear-ripened cheese.</title>
        <authorList>
            <consortium name="US DOE Joint Genome Institute (JGI-PGF)"/>
            <person name="Walter F."/>
            <person name="Albersmeier A."/>
            <person name="Kalinowski J."/>
            <person name="Ruckert C."/>
        </authorList>
    </citation>
    <scope>NUCLEOTIDE SEQUENCE</scope>
    <source>
        <strain evidence="1">CGMCC 1.15758</strain>
    </source>
</reference>
<dbReference type="Pfam" id="PF01724">
    <property type="entry name" value="DUF29"/>
    <property type="match status" value="1"/>
</dbReference>
<evidence type="ECO:0000313" key="2">
    <source>
        <dbReference type="Proteomes" id="UP000636949"/>
    </source>
</evidence>
<dbReference type="EMBL" id="BMJS01000037">
    <property type="protein sequence ID" value="GGG05759.1"/>
    <property type="molecule type" value="Genomic_DNA"/>
</dbReference>
<gene>
    <name evidence="1" type="ORF">GCM10010995_24070</name>
</gene>